<evidence type="ECO:0000313" key="6">
    <source>
        <dbReference type="Proteomes" id="UP000278031"/>
    </source>
</evidence>
<organism evidence="5 6">
    <name type="scientific">Candidatus Iainarchaeum sp</name>
    <dbReference type="NCBI Taxonomy" id="3101447"/>
    <lineage>
        <taxon>Archaea</taxon>
        <taxon>Candidatus Iainarchaeota</taxon>
        <taxon>Candidatus Iainarchaeia</taxon>
        <taxon>Candidatus Iainarchaeales</taxon>
        <taxon>Candidatus Iainarchaeaceae</taxon>
        <taxon>Candidatus Iainarchaeum</taxon>
    </lineage>
</organism>
<keyword evidence="3" id="KW-0694">RNA-binding</keyword>
<feature type="domain" description="Large ribosomal subunit protein eL20" evidence="4">
    <location>
        <begin position="1"/>
        <end position="56"/>
    </location>
</feature>
<name>A0A497JGR3_9ARCH</name>
<comment type="similarity">
    <text evidence="3">Belongs to the eukaryotic ribosomal protein eL20 family.</text>
</comment>
<dbReference type="Pfam" id="PF01775">
    <property type="entry name" value="Ribosomal_L18A"/>
    <property type="match status" value="1"/>
</dbReference>
<accession>A0A497JGR3</accession>
<dbReference type="NCBIfam" id="NF001981">
    <property type="entry name" value="PRK00773.1-1"/>
    <property type="match status" value="1"/>
</dbReference>
<dbReference type="AlphaFoldDB" id="A0A497JGR3"/>
<dbReference type="InterPro" id="IPR028877">
    <property type="entry name" value="Ribosomal_eL20"/>
</dbReference>
<dbReference type="GO" id="GO:0006412">
    <property type="term" value="P:translation"/>
    <property type="evidence" value="ECO:0007669"/>
    <property type="project" value="UniProtKB-UniRule"/>
</dbReference>
<dbReference type="GO" id="GO:0070180">
    <property type="term" value="F:large ribosomal subunit rRNA binding"/>
    <property type="evidence" value="ECO:0007669"/>
    <property type="project" value="UniProtKB-UniRule"/>
</dbReference>
<evidence type="ECO:0000256" key="3">
    <source>
        <dbReference type="HAMAP-Rule" id="MF_00273"/>
    </source>
</evidence>
<comment type="subunit">
    <text evidence="3">Part of the 50S ribosomal subunit. Binds 23S rRNA.</text>
</comment>
<dbReference type="InterPro" id="IPR023573">
    <property type="entry name" value="Ribosomal_eL20_dom"/>
</dbReference>
<dbReference type="EMBL" id="QMWP01000075">
    <property type="protein sequence ID" value="RLG70206.1"/>
    <property type="molecule type" value="Genomic_DNA"/>
</dbReference>
<sequence length="69" mass="8113">MQKFLIEGEFYKKGRPFKFKKEISANTENFAKEKLYCLFGSCHKVKRRFIKIKNIEMLPAAKKGSGNEH</sequence>
<dbReference type="HAMAP" id="MF_00273">
    <property type="entry name" value="Ribosomal_eL20"/>
    <property type="match status" value="1"/>
</dbReference>
<dbReference type="GO" id="GO:0003735">
    <property type="term" value="F:structural constituent of ribosome"/>
    <property type="evidence" value="ECO:0007669"/>
    <property type="project" value="InterPro"/>
</dbReference>
<keyword evidence="2 3" id="KW-0687">Ribonucleoprotein</keyword>
<protein>
    <recommendedName>
        <fullName evidence="3">Large ribosomal subunit protein eL20</fullName>
    </recommendedName>
</protein>
<keyword evidence="3" id="KW-0699">rRNA-binding</keyword>
<evidence type="ECO:0000256" key="2">
    <source>
        <dbReference type="ARBA" id="ARBA00023274"/>
    </source>
</evidence>
<dbReference type="SUPFAM" id="SSF160374">
    <property type="entry name" value="RplX-like"/>
    <property type="match status" value="1"/>
</dbReference>
<evidence type="ECO:0000313" key="5">
    <source>
        <dbReference type="EMBL" id="RLG70206.1"/>
    </source>
</evidence>
<dbReference type="GO" id="GO:1990904">
    <property type="term" value="C:ribonucleoprotein complex"/>
    <property type="evidence" value="ECO:0007669"/>
    <property type="project" value="UniProtKB-KW"/>
</dbReference>
<evidence type="ECO:0000259" key="4">
    <source>
        <dbReference type="Pfam" id="PF01775"/>
    </source>
</evidence>
<evidence type="ECO:0000256" key="1">
    <source>
        <dbReference type="ARBA" id="ARBA00022980"/>
    </source>
</evidence>
<dbReference type="Proteomes" id="UP000278031">
    <property type="component" value="Unassembled WGS sequence"/>
</dbReference>
<dbReference type="Gene3D" id="3.10.20.10">
    <property type="match status" value="1"/>
</dbReference>
<comment type="caution">
    <text evidence="5">The sequence shown here is derived from an EMBL/GenBank/DDBJ whole genome shotgun (WGS) entry which is preliminary data.</text>
</comment>
<keyword evidence="1 3" id="KW-0689">Ribosomal protein</keyword>
<gene>
    <name evidence="3" type="primary">rpl18a</name>
    <name evidence="3" type="synonym">rpl20e</name>
    <name evidence="3" type="synonym">rplX</name>
    <name evidence="5" type="ORF">DRO04_02240</name>
</gene>
<proteinExistence type="inferred from homology"/>
<reference evidence="5 6" key="1">
    <citation type="submission" date="2018-06" db="EMBL/GenBank/DDBJ databases">
        <title>Extensive metabolic versatility and redundancy in microbially diverse, dynamic hydrothermal sediments.</title>
        <authorList>
            <person name="Dombrowski N."/>
            <person name="Teske A."/>
            <person name="Baker B.J."/>
        </authorList>
    </citation>
    <scope>NUCLEOTIDE SEQUENCE [LARGE SCALE GENOMIC DNA]</scope>
    <source>
        <strain evidence="5">B51_G17</strain>
    </source>
</reference>
<dbReference type="GO" id="GO:0005840">
    <property type="term" value="C:ribosome"/>
    <property type="evidence" value="ECO:0007669"/>
    <property type="project" value="UniProtKB-KW"/>
</dbReference>